<comment type="caution">
    <text evidence="1">The sequence shown here is derived from an EMBL/GenBank/DDBJ whole genome shotgun (WGS) entry which is preliminary data.</text>
</comment>
<gene>
    <name evidence="1" type="ORF">CBA19CS22_38095</name>
</gene>
<protein>
    <submittedName>
        <fullName evidence="1">Uncharacterized protein</fullName>
    </submittedName>
</protein>
<dbReference type="Proteomes" id="UP001055013">
    <property type="component" value="Unassembled WGS sequence"/>
</dbReference>
<proteinExistence type="predicted"/>
<reference evidence="1" key="1">
    <citation type="submission" date="2021-09" db="EMBL/GenBank/DDBJ databases">
        <title>Isolation and characterization of 3-chlorobenzoate degrading bacteria from soils in Shizuoka.</title>
        <authorList>
            <person name="Ifat A."/>
            <person name="Ogawa N."/>
            <person name="Kimbara K."/>
            <person name="Moriuchi R."/>
            <person name="Dohra H."/>
            <person name="Shintani M."/>
        </authorList>
    </citation>
    <scope>NUCLEOTIDE SEQUENCE</scope>
    <source>
        <strain evidence="1">19CS2-2</strain>
    </source>
</reference>
<dbReference type="EMBL" id="BPUR01000041">
    <property type="protein sequence ID" value="GJH22483.1"/>
    <property type="molecule type" value="Genomic_DNA"/>
</dbReference>
<name>A0ACB5R5D6_9BURK</name>
<evidence type="ECO:0000313" key="1">
    <source>
        <dbReference type="EMBL" id="GJH22483.1"/>
    </source>
</evidence>
<accession>A0ACB5R5D6</accession>
<sequence>MTKKQRRALQWAVAHSGLNGVHRSALLELLSAGASDVRIAALEEAYQAALSCDGALNNAGAVAMKIHALIKRDDATTASTDAIEAKRYRFLRENMRFSSPRGEITTMTMRAPIPAPTHDIHNDWMGERFDASVDRAIDAALAKESPEND</sequence>
<evidence type="ECO:0000313" key="2">
    <source>
        <dbReference type="Proteomes" id="UP001055013"/>
    </source>
</evidence>
<keyword evidence="2" id="KW-1185">Reference proteome</keyword>
<organism evidence="1 2">
    <name type="scientific">Caballeronia novacaledonica</name>
    <dbReference type="NCBI Taxonomy" id="1544861"/>
    <lineage>
        <taxon>Bacteria</taxon>
        <taxon>Pseudomonadati</taxon>
        <taxon>Pseudomonadota</taxon>
        <taxon>Betaproteobacteria</taxon>
        <taxon>Burkholderiales</taxon>
        <taxon>Burkholderiaceae</taxon>
        <taxon>Caballeronia</taxon>
    </lineage>
</organism>